<keyword evidence="1" id="KW-0812">Transmembrane</keyword>
<dbReference type="Proteomes" id="UP000203733">
    <property type="component" value="Segment"/>
</dbReference>
<keyword evidence="3" id="KW-1185">Reference proteome</keyword>
<dbReference type="EMBL" id="EF203088">
    <property type="protein sequence ID" value="ABO45362.1"/>
    <property type="molecule type" value="Genomic_DNA"/>
</dbReference>
<reference evidence="2 3" key="1">
    <citation type="journal article" date="2007" name="J. Virol.">
        <title>The genome of Gryllus bimaculatus nudivirus indicates an ancient diversification of baculovirus-related nonoccluded nudiviruses of insects.</title>
        <authorList>
            <person name="Wang Y."/>
            <person name="Kleespies R.G."/>
            <person name="Huger A.M."/>
            <person name="Jehle J.A."/>
        </authorList>
    </citation>
    <scope>NUCLEOTIDE SEQUENCE [LARGE SCALE GENOMIC DNA]</scope>
</reference>
<proteinExistence type="predicted"/>
<evidence type="ECO:0000256" key="1">
    <source>
        <dbReference type="SAM" id="Phobius"/>
    </source>
</evidence>
<dbReference type="RefSeq" id="YP_001111296.1">
    <property type="nucleotide sequence ID" value="NC_009240.1"/>
</dbReference>
<sequence length="57" mass="6762">MCYILSRVLNNKLYFYDKCNKSNLYIILYIFLLTCSKFLSIVFLFQVSTRDGAIHDV</sequence>
<keyword evidence="1" id="KW-0472">Membrane</keyword>
<dbReference type="GeneID" id="4960862"/>
<protein>
    <submittedName>
        <fullName evidence="2">Uncharacterized protein</fullName>
    </submittedName>
</protein>
<keyword evidence="1" id="KW-1133">Transmembrane helix</keyword>
<organism evidence="2 3">
    <name type="scientific">Gryllus bimaculatus nudivirus</name>
    <dbReference type="NCBI Taxonomy" id="432587"/>
    <lineage>
        <taxon>Viruses</taxon>
        <taxon>Viruses incertae sedis</taxon>
        <taxon>Naldaviricetes</taxon>
        <taxon>Lefavirales</taxon>
        <taxon>Nudiviridae</taxon>
        <taxon>Alphanudivirus</taxon>
        <taxon>Alphanudivirus grybimaculati</taxon>
    </lineage>
</organism>
<accession>A4L1Z2</accession>
<evidence type="ECO:0000313" key="2">
    <source>
        <dbReference type="EMBL" id="ABO45362.1"/>
    </source>
</evidence>
<feature type="transmembrane region" description="Helical" evidence="1">
    <location>
        <begin position="24"/>
        <end position="45"/>
    </location>
</feature>
<evidence type="ECO:0000313" key="3">
    <source>
        <dbReference type="Proteomes" id="UP000203733"/>
    </source>
</evidence>
<name>A4L1Z2_9VIRU</name>
<dbReference type="KEGG" id="vg:4960862"/>